<dbReference type="Pfam" id="PF13458">
    <property type="entry name" value="Peripla_BP_6"/>
    <property type="match status" value="1"/>
</dbReference>
<evidence type="ECO:0000313" key="6">
    <source>
        <dbReference type="Proteomes" id="UP000614424"/>
    </source>
</evidence>
<proteinExistence type="inferred from homology"/>
<reference evidence="5 6" key="1">
    <citation type="submission" date="2020-08" db="EMBL/GenBank/DDBJ databases">
        <title>Bridging the membrane lipid divide: bacteria of the FCB group superphylum have the potential to synthesize archaeal ether lipids.</title>
        <authorList>
            <person name="Villanueva L."/>
            <person name="Von Meijenfeldt F.A.B."/>
            <person name="Westbye A.B."/>
            <person name="Yadav S."/>
            <person name="Hopmans E.C."/>
            <person name="Dutilh B.E."/>
            <person name="Sinninghe Damste J.S."/>
        </authorList>
    </citation>
    <scope>NUCLEOTIDE SEQUENCE [LARGE SCALE GENOMIC DNA]</scope>
    <source>
        <strain evidence="5">NIOZ-UU47</strain>
    </source>
</reference>
<dbReference type="Proteomes" id="UP000614424">
    <property type="component" value="Unassembled WGS sequence"/>
</dbReference>
<dbReference type="AlphaFoldDB" id="A0A8J6NF38"/>
<sequence>MKKLFALSLSVLTLWAVSLFFVAPDDAQADEIKIGAIIAETGGAAFLGIPEARTLRMLTDEVNARGGVAGNTIKLIIKDSGGDPAKAVSFAKQLIEEEKVFAIIGPSTSGETMAIKDICDKNKTLLVSCASTKAIVDPVAKHVFKTPQNDSLAVEMIYLEMQKKGISKIAVAVGGTGFGKMGGKFLNEMAPQFGITVLENEVYDPKSTDLSSLVTKFMANKEVEAVVNWSIVPAQAILAKNMRQAGWDVPLFLSHGFGNIKYVELGGAALEGVFFPAGRLLVADSLPESHPQKAVLVKYTTDYQAMFNNEPVSTFGGHAYDAFKILCKGIETVGKADTAMVIDAIENMTFVGTGGIFTLTPTDHSGLKLEAFEMLTVKDGKFALAN</sequence>
<dbReference type="InterPro" id="IPR051010">
    <property type="entry name" value="BCAA_transport"/>
</dbReference>
<evidence type="ECO:0000259" key="4">
    <source>
        <dbReference type="Pfam" id="PF13458"/>
    </source>
</evidence>
<dbReference type="CDD" id="cd06333">
    <property type="entry name" value="PBP1_ABC_RPA1789-like"/>
    <property type="match status" value="1"/>
</dbReference>
<gene>
    <name evidence="5" type="ORF">H8E41_11645</name>
</gene>
<name>A0A8J6NF38_9BACT</name>
<evidence type="ECO:0000313" key="5">
    <source>
        <dbReference type="EMBL" id="MBC8318552.1"/>
    </source>
</evidence>
<dbReference type="InterPro" id="IPR028081">
    <property type="entry name" value="Leu-bd"/>
</dbReference>
<feature type="signal peptide" evidence="3">
    <location>
        <begin position="1"/>
        <end position="29"/>
    </location>
</feature>
<comment type="caution">
    <text evidence="5">The sequence shown here is derived from an EMBL/GenBank/DDBJ whole genome shotgun (WGS) entry which is preliminary data.</text>
</comment>
<evidence type="ECO:0000256" key="1">
    <source>
        <dbReference type="ARBA" id="ARBA00010062"/>
    </source>
</evidence>
<comment type="similarity">
    <text evidence="1">Belongs to the leucine-binding protein family.</text>
</comment>
<dbReference type="SUPFAM" id="SSF53822">
    <property type="entry name" value="Periplasmic binding protein-like I"/>
    <property type="match status" value="1"/>
</dbReference>
<accession>A0A8J6NF38</accession>
<organism evidence="5 6">
    <name type="scientific">Candidatus Desulfobia pelagia</name>
    <dbReference type="NCBI Taxonomy" id="2841692"/>
    <lineage>
        <taxon>Bacteria</taxon>
        <taxon>Pseudomonadati</taxon>
        <taxon>Thermodesulfobacteriota</taxon>
        <taxon>Desulfobulbia</taxon>
        <taxon>Desulfobulbales</taxon>
        <taxon>Desulfobulbaceae</taxon>
        <taxon>Candidatus Desulfobia</taxon>
    </lineage>
</organism>
<feature type="domain" description="Leucine-binding protein" evidence="4">
    <location>
        <begin position="31"/>
        <end position="365"/>
    </location>
</feature>
<keyword evidence="2 3" id="KW-0732">Signal</keyword>
<dbReference type="Gene3D" id="3.40.50.2300">
    <property type="match status" value="2"/>
</dbReference>
<dbReference type="EMBL" id="JACNJZ010000171">
    <property type="protein sequence ID" value="MBC8318552.1"/>
    <property type="molecule type" value="Genomic_DNA"/>
</dbReference>
<protein>
    <submittedName>
        <fullName evidence="5">ABC transporter substrate-binding protein</fullName>
    </submittedName>
</protein>
<feature type="chain" id="PRO_5035283227" evidence="3">
    <location>
        <begin position="30"/>
        <end position="386"/>
    </location>
</feature>
<dbReference type="InterPro" id="IPR028082">
    <property type="entry name" value="Peripla_BP_I"/>
</dbReference>
<evidence type="ECO:0000256" key="3">
    <source>
        <dbReference type="SAM" id="SignalP"/>
    </source>
</evidence>
<dbReference type="PANTHER" id="PTHR30483:SF38">
    <property type="entry name" value="BLR7848 PROTEIN"/>
    <property type="match status" value="1"/>
</dbReference>
<dbReference type="PANTHER" id="PTHR30483">
    <property type="entry name" value="LEUCINE-SPECIFIC-BINDING PROTEIN"/>
    <property type="match status" value="1"/>
</dbReference>
<evidence type="ECO:0000256" key="2">
    <source>
        <dbReference type="ARBA" id="ARBA00022729"/>
    </source>
</evidence>